<dbReference type="AlphaFoldDB" id="A0A7W8DNM1"/>
<protein>
    <recommendedName>
        <fullName evidence="2">DUF4412 domain-containing protein</fullName>
    </recommendedName>
</protein>
<organism evidence="3 4">
    <name type="scientific">Prosthecobacter dejongeii</name>
    <dbReference type="NCBI Taxonomy" id="48465"/>
    <lineage>
        <taxon>Bacteria</taxon>
        <taxon>Pseudomonadati</taxon>
        <taxon>Verrucomicrobiota</taxon>
        <taxon>Verrucomicrobiia</taxon>
        <taxon>Verrucomicrobiales</taxon>
        <taxon>Verrucomicrobiaceae</taxon>
        <taxon>Prosthecobacter</taxon>
    </lineage>
</organism>
<sequence>MKKSLLLLAVSLVALQTSFADWVVIQKATTDGQTQEVSIKIKGDKTRMDLGQQMSVVADGAAGNMVMLMHAQKMMMKMDAESLKSMMAMAGGAMGGSKPADKPAATGQKEKVGSYDCEVYTWSGQIGTGKFWVAKDFPGYQELNAAQDKLMKAMGNPAAALSPQASDFPGMVIKSEMTMMGKSTVSELVSAKEEKVEDSAFALPEGYQEMKMPAVPGK</sequence>
<evidence type="ECO:0000313" key="3">
    <source>
        <dbReference type="EMBL" id="MBB5036066.1"/>
    </source>
</evidence>
<evidence type="ECO:0000259" key="2">
    <source>
        <dbReference type="Pfam" id="PF14371"/>
    </source>
</evidence>
<dbReference type="RefSeq" id="WP_184204507.1">
    <property type="nucleotide sequence ID" value="NZ_JACHIF010000001.1"/>
</dbReference>
<dbReference type="EMBL" id="JACHIF010000001">
    <property type="protein sequence ID" value="MBB5036066.1"/>
    <property type="molecule type" value="Genomic_DNA"/>
</dbReference>
<keyword evidence="1" id="KW-0732">Signal</keyword>
<proteinExistence type="predicted"/>
<feature type="domain" description="DUF4412" evidence="2">
    <location>
        <begin position="28"/>
        <end position="207"/>
    </location>
</feature>
<feature type="chain" id="PRO_5030971758" description="DUF4412 domain-containing protein" evidence="1">
    <location>
        <begin position="21"/>
        <end position="218"/>
    </location>
</feature>
<gene>
    <name evidence="3" type="ORF">HNQ64_000300</name>
</gene>
<name>A0A7W8DNM1_9BACT</name>
<feature type="signal peptide" evidence="1">
    <location>
        <begin position="1"/>
        <end position="20"/>
    </location>
</feature>
<dbReference type="InterPro" id="IPR025524">
    <property type="entry name" value="DUF4412"/>
</dbReference>
<evidence type="ECO:0000256" key="1">
    <source>
        <dbReference type="SAM" id="SignalP"/>
    </source>
</evidence>
<reference evidence="3 4" key="1">
    <citation type="submission" date="2020-08" db="EMBL/GenBank/DDBJ databases">
        <title>Genomic Encyclopedia of Type Strains, Phase IV (KMG-IV): sequencing the most valuable type-strain genomes for metagenomic binning, comparative biology and taxonomic classification.</title>
        <authorList>
            <person name="Goeker M."/>
        </authorList>
    </citation>
    <scope>NUCLEOTIDE SEQUENCE [LARGE SCALE GENOMIC DNA]</scope>
    <source>
        <strain evidence="3 4">DSM 12251</strain>
    </source>
</reference>
<accession>A0A7W8DNM1</accession>
<dbReference type="Pfam" id="PF14371">
    <property type="entry name" value="DUF4412"/>
    <property type="match status" value="1"/>
</dbReference>
<dbReference type="Proteomes" id="UP000534294">
    <property type="component" value="Unassembled WGS sequence"/>
</dbReference>
<keyword evidence="4" id="KW-1185">Reference proteome</keyword>
<comment type="caution">
    <text evidence="3">The sequence shown here is derived from an EMBL/GenBank/DDBJ whole genome shotgun (WGS) entry which is preliminary data.</text>
</comment>
<evidence type="ECO:0000313" key="4">
    <source>
        <dbReference type="Proteomes" id="UP000534294"/>
    </source>
</evidence>